<feature type="region of interest" description="Disordered" evidence="1">
    <location>
        <begin position="337"/>
        <end position="391"/>
    </location>
</feature>
<proteinExistence type="predicted"/>
<feature type="region of interest" description="Disordered" evidence="1">
    <location>
        <begin position="1"/>
        <end position="21"/>
    </location>
</feature>
<evidence type="ECO:0000313" key="3">
    <source>
        <dbReference type="Proteomes" id="UP001295423"/>
    </source>
</evidence>
<feature type="compositionally biased region" description="Polar residues" evidence="1">
    <location>
        <begin position="418"/>
        <end position="430"/>
    </location>
</feature>
<name>A0AAD2JH26_9STRA</name>
<keyword evidence="3" id="KW-1185">Reference proteome</keyword>
<comment type="caution">
    <text evidence="2">The sequence shown here is derived from an EMBL/GenBank/DDBJ whole genome shotgun (WGS) entry which is preliminary data.</text>
</comment>
<feature type="region of interest" description="Disordered" evidence="1">
    <location>
        <begin position="418"/>
        <end position="444"/>
    </location>
</feature>
<evidence type="ECO:0000256" key="1">
    <source>
        <dbReference type="SAM" id="MobiDB-lite"/>
    </source>
</evidence>
<feature type="compositionally biased region" description="Basic and acidic residues" evidence="1">
    <location>
        <begin position="377"/>
        <end position="386"/>
    </location>
</feature>
<sequence length="926" mass="104809">MTRIYSYSNNKKRGGALKQRTKEADIFQDKWAPTPQEMKKAERAVCNSQTQSSVLQGKPRKAQHVINNENKPNAARKLGKPTGKIIYATPLPNPRITHNNKKTKKAVLYANAIPFQTIQKPTSGKELVTKKRAEPTHPFPQTKTPSSQKKKYAEPIRPLPETILSPKEATAGKTSTKSSKLWSTLDYYISLPKQGEEEVKQEREESKSSSILSLPPPPPRRKNPFAEDEKMDAPYDEDANSISSSANSIEAAATKTETKPWGKENQKKEKTLRRLFSKKRVEEGNEAPSPPRRKNPFAEDETAEAENRPLSNKKVHDTSDHGPVSLDEFVPVVAIKVNSDQPIGDPNRTSLGGKLKKSLLPRRQKQKARNQVTEPPKPTHEHERQKPNAKPLTEFGTADRLQQRNHRVQVDGNNRKNTIMTMNDTKTSPMRPNPVKREKSNGEEANEAVEVMDLTTMSLESFQLSFLENSNVCLTDVYEIDYPVHKSIVSGTLSIALPQDVFLLVSTQLSLLDEYIVRNKLKKTPQGDRLLVDSILSMLKNISEKQTKYRDSYLQDSLEGCIAAANSFMWMVEKVEEFMELVATKYPHLCWCDTDPVTWMPCQEAKELSSQFSHDAVLAASTEAVCFIMDDAHDAGLFSLLFSRQWEEELVHNEVSVSMTRILERRISMASKWLEQDYLFHKFVGALVRATICFYMEGIVHKAERLRSAGSTLGKKTARKKVAFRNPQKACGRLSDDIAVLQDYFEDIAEQNIALARVISKEFSFLSLLVECMLQAGKSHTDDVDIAEFVYAMHKETGANFDVTKFFMSDVFLLVGPKGAHHRVEAFINGMHEELGIFTLEDLKTVAMANSDMNGFKLHEVMLSLYEERIKNDRTYIAMAEGAIKQTKRDIKKELKNTELRVQYFLEDLHEELAATVGSRPQLGEF</sequence>
<feature type="region of interest" description="Disordered" evidence="1">
    <location>
        <begin position="192"/>
        <end position="325"/>
    </location>
</feature>
<feature type="compositionally biased region" description="Basic residues" evidence="1">
    <location>
        <begin position="354"/>
        <end position="368"/>
    </location>
</feature>
<dbReference type="AlphaFoldDB" id="A0AAD2JH26"/>
<evidence type="ECO:0008006" key="4">
    <source>
        <dbReference type="Google" id="ProtNLM"/>
    </source>
</evidence>
<organism evidence="2 3">
    <name type="scientific">Cylindrotheca closterium</name>
    <dbReference type="NCBI Taxonomy" id="2856"/>
    <lineage>
        <taxon>Eukaryota</taxon>
        <taxon>Sar</taxon>
        <taxon>Stramenopiles</taxon>
        <taxon>Ochrophyta</taxon>
        <taxon>Bacillariophyta</taxon>
        <taxon>Bacillariophyceae</taxon>
        <taxon>Bacillariophycidae</taxon>
        <taxon>Bacillariales</taxon>
        <taxon>Bacillariaceae</taxon>
        <taxon>Cylindrotheca</taxon>
    </lineage>
</organism>
<feature type="compositionally biased region" description="Low complexity" evidence="1">
    <location>
        <begin position="240"/>
        <end position="253"/>
    </location>
</feature>
<evidence type="ECO:0000313" key="2">
    <source>
        <dbReference type="EMBL" id="CAJ1948983.1"/>
    </source>
</evidence>
<dbReference type="Proteomes" id="UP001295423">
    <property type="component" value="Unassembled WGS sequence"/>
</dbReference>
<feature type="compositionally biased region" description="Basic and acidic residues" evidence="1">
    <location>
        <begin position="256"/>
        <end position="269"/>
    </location>
</feature>
<dbReference type="EMBL" id="CAKOGP040001758">
    <property type="protein sequence ID" value="CAJ1948983.1"/>
    <property type="molecule type" value="Genomic_DNA"/>
</dbReference>
<feature type="region of interest" description="Disordered" evidence="1">
    <location>
        <begin position="121"/>
        <end position="179"/>
    </location>
</feature>
<feature type="compositionally biased region" description="Basic and acidic residues" evidence="1">
    <location>
        <begin position="224"/>
        <end position="233"/>
    </location>
</feature>
<gene>
    <name evidence="2" type="ORF">CYCCA115_LOCUS11867</name>
</gene>
<protein>
    <recommendedName>
        <fullName evidence="4">Exocyst complex component Sec6</fullName>
    </recommendedName>
</protein>
<accession>A0AAD2JH26</accession>
<reference evidence="2" key="1">
    <citation type="submission" date="2023-08" db="EMBL/GenBank/DDBJ databases">
        <authorList>
            <person name="Audoor S."/>
            <person name="Bilcke G."/>
        </authorList>
    </citation>
    <scope>NUCLEOTIDE SEQUENCE</scope>
</reference>
<feature type="compositionally biased region" description="Basic and acidic residues" evidence="1">
    <location>
        <begin position="194"/>
        <end position="207"/>
    </location>
</feature>